<dbReference type="Pfam" id="PF00072">
    <property type="entry name" value="Response_reg"/>
    <property type="match status" value="1"/>
</dbReference>
<dbReference type="EMBL" id="JAGGDJ010000018">
    <property type="protein sequence ID" value="MBO7746446.1"/>
    <property type="molecule type" value="Genomic_DNA"/>
</dbReference>
<feature type="domain" description="Response regulatory" evidence="6">
    <location>
        <begin position="3"/>
        <end position="120"/>
    </location>
</feature>
<evidence type="ECO:0000313" key="7">
    <source>
        <dbReference type="EMBL" id="MBO7746446.1"/>
    </source>
</evidence>
<dbReference type="PANTHER" id="PTHR43280:SF2">
    <property type="entry name" value="HTH-TYPE TRANSCRIPTIONAL REGULATOR EXSA"/>
    <property type="match status" value="1"/>
</dbReference>
<dbReference type="SMART" id="SM00342">
    <property type="entry name" value="HTH_ARAC"/>
    <property type="match status" value="1"/>
</dbReference>
<organism evidence="7 8">
    <name type="scientific">Paenibacillus artemisiicola</name>
    <dbReference type="NCBI Taxonomy" id="1172618"/>
    <lineage>
        <taxon>Bacteria</taxon>
        <taxon>Bacillati</taxon>
        <taxon>Bacillota</taxon>
        <taxon>Bacilli</taxon>
        <taxon>Bacillales</taxon>
        <taxon>Paenibacillaceae</taxon>
        <taxon>Paenibacillus</taxon>
    </lineage>
</organism>
<keyword evidence="3" id="KW-0804">Transcription</keyword>
<comment type="caution">
    <text evidence="7">The sequence shown here is derived from an EMBL/GenBank/DDBJ whole genome shotgun (WGS) entry which is preliminary data.</text>
</comment>
<dbReference type="PANTHER" id="PTHR43280">
    <property type="entry name" value="ARAC-FAMILY TRANSCRIPTIONAL REGULATOR"/>
    <property type="match status" value="1"/>
</dbReference>
<keyword evidence="4" id="KW-0597">Phosphoprotein</keyword>
<dbReference type="InterPro" id="IPR018060">
    <property type="entry name" value="HTH_AraC"/>
</dbReference>
<feature type="domain" description="HTH araC/xylS-type" evidence="5">
    <location>
        <begin position="334"/>
        <end position="432"/>
    </location>
</feature>
<dbReference type="SUPFAM" id="SSF46689">
    <property type="entry name" value="Homeodomain-like"/>
    <property type="match status" value="2"/>
</dbReference>
<keyword evidence="2" id="KW-0238">DNA-binding</keyword>
<evidence type="ECO:0000256" key="2">
    <source>
        <dbReference type="ARBA" id="ARBA00023125"/>
    </source>
</evidence>
<evidence type="ECO:0000313" key="8">
    <source>
        <dbReference type="Proteomes" id="UP000670947"/>
    </source>
</evidence>
<dbReference type="Gene3D" id="3.40.50.2300">
    <property type="match status" value="1"/>
</dbReference>
<evidence type="ECO:0000256" key="1">
    <source>
        <dbReference type="ARBA" id="ARBA00023015"/>
    </source>
</evidence>
<gene>
    <name evidence="7" type="ORF">I8J29_19720</name>
</gene>
<dbReference type="PRINTS" id="PR00032">
    <property type="entry name" value="HTHARAC"/>
</dbReference>
<evidence type="ECO:0000259" key="5">
    <source>
        <dbReference type="PROSITE" id="PS01124"/>
    </source>
</evidence>
<dbReference type="PROSITE" id="PS01124">
    <property type="entry name" value="HTH_ARAC_FAMILY_2"/>
    <property type="match status" value="1"/>
</dbReference>
<dbReference type="InterPro" id="IPR020449">
    <property type="entry name" value="Tscrpt_reg_AraC-type_HTH"/>
</dbReference>
<protein>
    <submittedName>
        <fullName evidence="7">Response regulator</fullName>
    </submittedName>
</protein>
<dbReference type="Gene3D" id="1.10.10.60">
    <property type="entry name" value="Homeodomain-like"/>
    <property type="match status" value="2"/>
</dbReference>
<feature type="modified residue" description="4-aspartylphosphate" evidence="4">
    <location>
        <position position="55"/>
    </location>
</feature>
<name>A0ABS3WDL6_9BACL</name>
<dbReference type="InterPro" id="IPR009057">
    <property type="entry name" value="Homeodomain-like_sf"/>
</dbReference>
<dbReference type="PROSITE" id="PS50110">
    <property type="entry name" value="RESPONSE_REGULATORY"/>
    <property type="match status" value="1"/>
</dbReference>
<evidence type="ECO:0000256" key="4">
    <source>
        <dbReference type="PROSITE-ProRule" id="PRU00169"/>
    </source>
</evidence>
<dbReference type="CDD" id="cd17536">
    <property type="entry name" value="REC_YesN-like"/>
    <property type="match status" value="1"/>
</dbReference>
<dbReference type="RefSeq" id="WP_208849223.1">
    <property type="nucleotide sequence ID" value="NZ_JAGGDJ010000018.1"/>
</dbReference>
<dbReference type="SUPFAM" id="SSF52172">
    <property type="entry name" value="CheY-like"/>
    <property type="match status" value="1"/>
</dbReference>
<proteinExistence type="predicted"/>
<accession>A0ABS3WDL6</accession>
<keyword evidence="1" id="KW-0805">Transcription regulation</keyword>
<dbReference type="SMART" id="SM00448">
    <property type="entry name" value="REC"/>
    <property type="match status" value="1"/>
</dbReference>
<evidence type="ECO:0000259" key="6">
    <source>
        <dbReference type="PROSITE" id="PS50110"/>
    </source>
</evidence>
<evidence type="ECO:0000256" key="3">
    <source>
        <dbReference type="ARBA" id="ARBA00023163"/>
    </source>
</evidence>
<dbReference type="InterPro" id="IPR001789">
    <property type="entry name" value="Sig_transdc_resp-reg_receiver"/>
</dbReference>
<dbReference type="Proteomes" id="UP000670947">
    <property type="component" value="Unassembled WGS sequence"/>
</dbReference>
<dbReference type="Pfam" id="PF12833">
    <property type="entry name" value="HTH_18"/>
    <property type="match status" value="1"/>
</dbReference>
<reference evidence="7 8" key="1">
    <citation type="submission" date="2021-03" db="EMBL/GenBank/DDBJ databases">
        <title>Paenibacillus artemisicola MWE-103 whole genome sequence.</title>
        <authorList>
            <person name="Ham Y.J."/>
        </authorList>
    </citation>
    <scope>NUCLEOTIDE SEQUENCE [LARGE SCALE GENOMIC DNA]</scope>
    <source>
        <strain evidence="7 8">MWE-103</strain>
    </source>
</reference>
<sequence>MYNVLVVDDEPLICKGLCSLLASSGLAISQLFTAHNCYEAMDYLRMEDIDLLITDIQMGEMSGIQLMHQAKMIKPWLPAIVISAHETFQYAQLAIRLGAKDYLIKPLNGEQFLDAVRNVLLGVNKAVPPQDETLAGFREQFRLEQPTPERTALLHRLLAEPASAAETAERLQARFGTELSGPYYAVFRVRLGAASELLQYAALNVAMELLDREWRPVAFYDGDDAVAVIVQWSDARYEENGTNKIDQLDMLGRSLHANIAKYLRVPCVVGISQILRGAAFLGELGAQAAKAVRWNEEHRELGVFYYGDFSWARYAQGQEPSEEEMAARNNLIVAKAKAYIDEHYAQKGLTLHEVAQKNHVSPNYLSYLFKKNTGHNLWEYVIKLRMEESRRLILHTDLRRYEIAERVGYESPEHFSKIFKKVYGVSPTELKK</sequence>
<keyword evidence="8" id="KW-1185">Reference proteome</keyword>
<dbReference type="InterPro" id="IPR011006">
    <property type="entry name" value="CheY-like_superfamily"/>
</dbReference>